<keyword evidence="5 7" id="KW-0472">Membrane</keyword>
<evidence type="ECO:0000313" key="9">
    <source>
        <dbReference type="Proteomes" id="UP000694867"/>
    </source>
</evidence>
<dbReference type="GO" id="GO:0022857">
    <property type="term" value="F:transmembrane transporter activity"/>
    <property type="evidence" value="ECO:0007669"/>
    <property type="project" value="InterPro"/>
</dbReference>
<gene>
    <name evidence="10" type="primary">LOC100906682</name>
</gene>
<feature type="transmembrane region" description="Helical" evidence="7">
    <location>
        <begin position="169"/>
        <end position="188"/>
    </location>
</feature>
<evidence type="ECO:0000256" key="3">
    <source>
        <dbReference type="ARBA" id="ARBA00022692"/>
    </source>
</evidence>
<feature type="transmembrane region" description="Helical" evidence="7">
    <location>
        <begin position="246"/>
        <end position="264"/>
    </location>
</feature>
<dbReference type="GO" id="GO:0016020">
    <property type="term" value="C:membrane"/>
    <property type="evidence" value="ECO:0007669"/>
    <property type="project" value="UniProtKB-SubCell"/>
</dbReference>
<evidence type="ECO:0000256" key="2">
    <source>
        <dbReference type="ARBA" id="ARBA00022448"/>
    </source>
</evidence>
<dbReference type="InterPro" id="IPR050930">
    <property type="entry name" value="MFS_Vesicular_Transporter"/>
</dbReference>
<dbReference type="InterPro" id="IPR036259">
    <property type="entry name" value="MFS_trans_sf"/>
</dbReference>
<dbReference type="GeneID" id="100906682"/>
<evidence type="ECO:0000256" key="4">
    <source>
        <dbReference type="ARBA" id="ARBA00022989"/>
    </source>
</evidence>
<feature type="transmembrane region" description="Helical" evidence="7">
    <location>
        <begin position="34"/>
        <end position="54"/>
    </location>
</feature>
<evidence type="ECO:0000256" key="7">
    <source>
        <dbReference type="SAM" id="Phobius"/>
    </source>
</evidence>
<dbReference type="Pfam" id="PF07690">
    <property type="entry name" value="MFS_1"/>
    <property type="match status" value="1"/>
</dbReference>
<reference evidence="10" key="1">
    <citation type="submission" date="2025-08" db="UniProtKB">
        <authorList>
            <consortium name="RefSeq"/>
        </authorList>
    </citation>
    <scope>IDENTIFICATION</scope>
</reference>
<dbReference type="Gene3D" id="1.20.1250.20">
    <property type="entry name" value="MFS general substrate transporter like domains"/>
    <property type="match status" value="2"/>
</dbReference>
<keyword evidence="4 7" id="KW-1133">Transmembrane helix</keyword>
<dbReference type="AlphaFoldDB" id="A0AAJ6QP09"/>
<evidence type="ECO:0000259" key="8">
    <source>
        <dbReference type="PROSITE" id="PS50850"/>
    </source>
</evidence>
<organism evidence="9 10">
    <name type="scientific">Galendromus occidentalis</name>
    <name type="common">western predatory mite</name>
    <dbReference type="NCBI Taxonomy" id="34638"/>
    <lineage>
        <taxon>Eukaryota</taxon>
        <taxon>Metazoa</taxon>
        <taxon>Ecdysozoa</taxon>
        <taxon>Arthropoda</taxon>
        <taxon>Chelicerata</taxon>
        <taxon>Arachnida</taxon>
        <taxon>Acari</taxon>
        <taxon>Parasitiformes</taxon>
        <taxon>Mesostigmata</taxon>
        <taxon>Gamasina</taxon>
        <taxon>Phytoseioidea</taxon>
        <taxon>Phytoseiidae</taxon>
        <taxon>Typhlodrominae</taxon>
        <taxon>Galendromus</taxon>
    </lineage>
</organism>
<evidence type="ECO:0000256" key="6">
    <source>
        <dbReference type="SAM" id="MobiDB-lite"/>
    </source>
</evidence>
<comment type="subcellular location">
    <subcellularLocation>
        <location evidence="1">Membrane</location>
        <topology evidence="1">Multi-pass membrane protein</topology>
    </subcellularLocation>
</comment>
<feature type="transmembrane region" description="Helical" evidence="7">
    <location>
        <begin position="342"/>
        <end position="365"/>
    </location>
</feature>
<evidence type="ECO:0000256" key="1">
    <source>
        <dbReference type="ARBA" id="ARBA00004141"/>
    </source>
</evidence>
<name>A0AAJ6QP09_9ACAR</name>
<dbReference type="PANTHER" id="PTHR23506">
    <property type="entry name" value="GH10249P"/>
    <property type="match status" value="1"/>
</dbReference>
<evidence type="ECO:0000313" key="10">
    <source>
        <dbReference type="RefSeq" id="XP_003739076.1"/>
    </source>
</evidence>
<evidence type="ECO:0000256" key="5">
    <source>
        <dbReference type="ARBA" id="ARBA00023136"/>
    </source>
</evidence>
<keyword evidence="2" id="KW-0813">Transport</keyword>
<dbReference type="KEGG" id="goe:100906682"/>
<feature type="transmembrane region" description="Helical" evidence="7">
    <location>
        <begin position="105"/>
        <end position="127"/>
    </location>
</feature>
<feature type="domain" description="Major facilitator superfamily (MFS) profile" evidence="8">
    <location>
        <begin position="243"/>
        <end position="450"/>
    </location>
</feature>
<feature type="transmembrane region" description="Helical" evidence="7">
    <location>
        <begin position="200"/>
        <end position="220"/>
    </location>
</feature>
<proteinExistence type="predicted"/>
<feature type="transmembrane region" description="Helical" evidence="7">
    <location>
        <begin position="74"/>
        <end position="93"/>
    </location>
</feature>
<accession>A0AAJ6QP09</accession>
<feature type="transmembrane region" description="Helical" evidence="7">
    <location>
        <begin position="284"/>
        <end position="302"/>
    </location>
</feature>
<dbReference type="RefSeq" id="XP_003739076.1">
    <property type="nucleotide sequence ID" value="XM_003739028.2"/>
</dbReference>
<sequence>MSFEDACDGENRDITDGTGSREASEHSLPSKRRIALVLSFLCLGCLLQGATYSHVTSFFNKYAVRHKFLSSTQYGIIMGSYCLVFVIVTPIVAKIVTSKRFEDNYVMFLGWAVDAVFCILTSTTSHLKEGTHFFLGTLTLRLCSAIGCAIGFFMLYIVLATEMNQINHIVIPLLETVYAVSVMIGPAFSGMLYDYGGYPLPFWVIGGILSTLTVSALLFFPKPVAVKPDQNDGCNPSEGLMRTLELPIIVNVLCALNGFVIISFNESTLALQLDLKFGMSTSESGRMFFAAGSTYAFSSLLFGYISKRISDPRYLVILANSIAIIGLILQGPLIPITQTKNTVIIAQMLLGFGLGPTYVCSFLQALKYLDSESKDTYAALSTLFTPATSVGCTIGPLMAGLILEYFSYKTGVMIISAQLICMMGFLIATVFFATPRKVAKPEPPVKQISV</sequence>
<feature type="transmembrane region" description="Helical" evidence="7">
    <location>
        <begin position="314"/>
        <end position="336"/>
    </location>
</feature>
<keyword evidence="3 7" id="KW-0812">Transmembrane</keyword>
<dbReference type="SUPFAM" id="SSF103473">
    <property type="entry name" value="MFS general substrate transporter"/>
    <property type="match status" value="1"/>
</dbReference>
<feature type="transmembrane region" description="Helical" evidence="7">
    <location>
        <begin position="411"/>
        <end position="433"/>
    </location>
</feature>
<dbReference type="PANTHER" id="PTHR23506:SF26">
    <property type="entry name" value="MFS-TYPE TRANSPORTER SLC18B1"/>
    <property type="match status" value="1"/>
</dbReference>
<dbReference type="PROSITE" id="PS50850">
    <property type="entry name" value="MFS"/>
    <property type="match status" value="1"/>
</dbReference>
<feature type="region of interest" description="Disordered" evidence="6">
    <location>
        <begin position="1"/>
        <end position="26"/>
    </location>
</feature>
<keyword evidence="9" id="KW-1185">Reference proteome</keyword>
<dbReference type="Proteomes" id="UP000694867">
    <property type="component" value="Unplaced"/>
</dbReference>
<dbReference type="InterPro" id="IPR020846">
    <property type="entry name" value="MFS_dom"/>
</dbReference>
<feature type="transmembrane region" description="Helical" evidence="7">
    <location>
        <begin position="377"/>
        <end position="399"/>
    </location>
</feature>
<feature type="transmembrane region" description="Helical" evidence="7">
    <location>
        <begin position="133"/>
        <end position="157"/>
    </location>
</feature>
<dbReference type="InterPro" id="IPR011701">
    <property type="entry name" value="MFS"/>
</dbReference>
<protein>
    <submittedName>
        <fullName evidence="10">MFS-type transporter SLC18B1</fullName>
    </submittedName>
</protein>